<protein>
    <submittedName>
        <fullName evidence="3">Uncharacterized protein</fullName>
    </submittedName>
</protein>
<organism evidence="3 4">
    <name type="scientific">Ditylenchus destructor</name>
    <dbReference type="NCBI Taxonomy" id="166010"/>
    <lineage>
        <taxon>Eukaryota</taxon>
        <taxon>Metazoa</taxon>
        <taxon>Ecdysozoa</taxon>
        <taxon>Nematoda</taxon>
        <taxon>Chromadorea</taxon>
        <taxon>Rhabditida</taxon>
        <taxon>Tylenchina</taxon>
        <taxon>Tylenchomorpha</taxon>
        <taxon>Sphaerularioidea</taxon>
        <taxon>Anguinidae</taxon>
        <taxon>Anguininae</taxon>
        <taxon>Ditylenchus</taxon>
    </lineage>
</organism>
<feature type="coiled-coil region" evidence="1">
    <location>
        <begin position="115"/>
        <end position="171"/>
    </location>
</feature>
<evidence type="ECO:0000313" key="4">
    <source>
        <dbReference type="Proteomes" id="UP001201812"/>
    </source>
</evidence>
<keyword evidence="1" id="KW-0175">Coiled coil</keyword>
<dbReference type="Gene3D" id="1.20.5.1230">
    <property type="entry name" value="Apolipoprotein A-I"/>
    <property type="match status" value="1"/>
</dbReference>
<accession>A0AAD4MKL4</accession>
<gene>
    <name evidence="3" type="ORF">DdX_18047</name>
</gene>
<comment type="caution">
    <text evidence="3">The sequence shown here is derived from an EMBL/GenBank/DDBJ whole genome shotgun (WGS) entry which is preliminary data.</text>
</comment>
<keyword evidence="4" id="KW-1185">Reference proteome</keyword>
<dbReference type="Proteomes" id="UP001201812">
    <property type="component" value="Unassembled WGS sequence"/>
</dbReference>
<proteinExistence type="predicted"/>
<evidence type="ECO:0000256" key="2">
    <source>
        <dbReference type="SAM" id="SignalP"/>
    </source>
</evidence>
<name>A0AAD4MKL4_9BILA</name>
<evidence type="ECO:0000313" key="3">
    <source>
        <dbReference type="EMBL" id="KAI1698181.1"/>
    </source>
</evidence>
<evidence type="ECO:0000256" key="1">
    <source>
        <dbReference type="SAM" id="Coils"/>
    </source>
</evidence>
<feature type="chain" id="PRO_5042017854" evidence="2">
    <location>
        <begin position="18"/>
        <end position="573"/>
    </location>
</feature>
<reference evidence="3" key="1">
    <citation type="submission" date="2022-01" db="EMBL/GenBank/DDBJ databases">
        <title>Genome Sequence Resource for Two Populations of Ditylenchus destructor, the Migratory Endoparasitic Phytonematode.</title>
        <authorList>
            <person name="Zhang H."/>
            <person name="Lin R."/>
            <person name="Xie B."/>
        </authorList>
    </citation>
    <scope>NUCLEOTIDE SEQUENCE</scope>
    <source>
        <strain evidence="3">BazhouSP</strain>
    </source>
</reference>
<dbReference type="AlphaFoldDB" id="A0AAD4MKL4"/>
<dbReference type="EMBL" id="JAKKPZ010000230">
    <property type="protein sequence ID" value="KAI1698181.1"/>
    <property type="molecule type" value="Genomic_DNA"/>
</dbReference>
<feature type="signal peptide" evidence="2">
    <location>
        <begin position="1"/>
        <end position="17"/>
    </location>
</feature>
<sequence>MLWWQITLSIAVCVVIAAKVEREKSEAGVENRFPGLKDLAKGWSKHTSGFLSTAGPVLEKFAKLTPKVSSLMGMAGPMGGVVSSLVDAFFPDPDPTPDPRIDTLLDQTAEIKQIVSDTKESIEEMKASLEELKVQLTNEIRIVGHRLESTMRQMQEELQKSLGELKTLVKTGFEAMKTQIRDAVANINQFTAFNTFNQNVAPKMERFRILALNALENNFHAEMVSKMKITCKDPRADPLSIMSDIKTVVVGRCRGQNRALSAVFDGSDIPDVCLTTAHIKAAGYSHDTASSLGTWLSAMIHELWTYQMMCAGLMYTKAETIVNDNKQFGDMEEYWPSAAQEFAINHLKSSKNPEDGIATCGEALDKQFSMYEHQCFSFNKALPHWYQEGSLILSDSETNKKILAENGTTNLEFKHPDDENIDIIITRIRVATYDDINNVTTRFETYMEWLVESEEYFTKHIYSNVTGPDDVRTSIVDDLTKDLDANASGSTASDRNRLHIHYYMSKTDYNPNQFGYSISNNESVCNAANLNTTKSPTYADYSEGCFLAWKYDSKNNNMTGIWDMNWNVLIHVI</sequence>
<keyword evidence="2" id="KW-0732">Signal</keyword>
<dbReference type="SUPFAM" id="SSF58113">
    <property type="entry name" value="Apolipoprotein A-I"/>
    <property type="match status" value="1"/>
</dbReference>